<proteinExistence type="predicted"/>
<accession>A0ACC1HJW1</accession>
<evidence type="ECO:0000313" key="1">
    <source>
        <dbReference type="EMBL" id="KAJ1674584.1"/>
    </source>
</evidence>
<comment type="caution">
    <text evidence="1">The sequence shown here is derived from an EMBL/GenBank/DDBJ whole genome shotgun (WGS) entry which is preliminary data.</text>
</comment>
<reference evidence="1" key="1">
    <citation type="submission" date="2022-06" db="EMBL/GenBank/DDBJ databases">
        <title>Phylogenomic reconstructions and comparative analyses of Kickxellomycotina fungi.</title>
        <authorList>
            <person name="Reynolds N.K."/>
            <person name="Stajich J.E."/>
            <person name="Barry K."/>
            <person name="Grigoriev I.V."/>
            <person name="Crous P."/>
            <person name="Smith M.E."/>
        </authorList>
    </citation>
    <scope>NUCLEOTIDE SEQUENCE</scope>
    <source>
        <strain evidence="1">RSA 2271</strain>
    </source>
</reference>
<sequence>MPDLTNPPILSPFGHATSGAASSVLALLLIYPLDTSRLLTEVRSILTKEGIAGFYAGLGPNLLNQLLSGFCYFFCSSLLRSRYRKLRRLPPSTLLSTSAELSLSALAGMLCQALTLPVSVIATRMQTDDLDERRSLSGTVCQILAEDGLAGLWRGFRPSMALCINPAITYGVFERLKSTILAASGGRQRSLSSTQAFVIAALSKSLATVVTYPYIMAKVRLQWRPSKKLLSDHGDAVVYRSTIEVLKKTWGLQGFSGLYQGMRVQIVKAVITQALLLMFKECFNLYIALLFHAIQKSTSRTSRLPKRS</sequence>
<keyword evidence="2" id="KW-1185">Reference proteome</keyword>
<organism evidence="1 2">
    <name type="scientific">Spiromyces aspiralis</name>
    <dbReference type="NCBI Taxonomy" id="68401"/>
    <lineage>
        <taxon>Eukaryota</taxon>
        <taxon>Fungi</taxon>
        <taxon>Fungi incertae sedis</taxon>
        <taxon>Zoopagomycota</taxon>
        <taxon>Kickxellomycotina</taxon>
        <taxon>Kickxellomycetes</taxon>
        <taxon>Kickxellales</taxon>
        <taxon>Kickxellaceae</taxon>
        <taxon>Spiromyces</taxon>
    </lineage>
</organism>
<dbReference type="Proteomes" id="UP001145114">
    <property type="component" value="Unassembled WGS sequence"/>
</dbReference>
<dbReference type="EMBL" id="JAMZIH010005838">
    <property type="protein sequence ID" value="KAJ1674584.1"/>
    <property type="molecule type" value="Genomic_DNA"/>
</dbReference>
<protein>
    <submittedName>
        <fullName evidence="1">Uncharacterized protein</fullName>
    </submittedName>
</protein>
<evidence type="ECO:0000313" key="2">
    <source>
        <dbReference type="Proteomes" id="UP001145114"/>
    </source>
</evidence>
<name>A0ACC1HJW1_9FUNG</name>
<gene>
    <name evidence="1" type="ORF">EV182_002979</name>
</gene>